<feature type="compositionally biased region" description="Basic and acidic residues" evidence="1">
    <location>
        <begin position="25"/>
        <end position="37"/>
    </location>
</feature>
<dbReference type="AlphaFoldDB" id="A0AAD4GDS6"/>
<evidence type="ECO:0000256" key="1">
    <source>
        <dbReference type="SAM" id="MobiDB-lite"/>
    </source>
</evidence>
<evidence type="ECO:0000259" key="2">
    <source>
        <dbReference type="Pfam" id="PF24016"/>
    </source>
</evidence>
<name>A0AAD4GDS6_BOLED</name>
<dbReference type="InterPro" id="IPR055754">
    <property type="entry name" value="DUF7330"/>
</dbReference>
<gene>
    <name evidence="3" type="ORF">L210DRAFT_3646427</name>
</gene>
<feature type="domain" description="DUF7330" evidence="2">
    <location>
        <begin position="66"/>
        <end position="257"/>
    </location>
</feature>
<evidence type="ECO:0000313" key="4">
    <source>
        <dbReference type="Proteomes" id="UP001194468"/>
    </source>
</evidence>
<organism evidence="3 4">
    <name type="scientific">Boletus edulis BED1</name>
    <dbReference type="NCBI Taxonomy" id="1328754"/>
    <lineage>
        <taxon>Eukaryota</taxon>
        <taxon>Fungi</taxon>
        <taxon>Dikarya</taxon>
        <taxon>Basidiomycota</taxon>
        <taxon>Agaricomycotina</taxon>
        <taxon>Agaricomycetes</taxon>
        <taxon>Agaricomycetidae</taxon>
        <taxon>Boletales</taxon>
        <taxon>Boletineae</taxon>
        <taxon>Boletaceae</taxon>
        <taxon>Boletoideae</taxon>
        <taxon>Boletus</taxon>
    </lineage>
</organism>
<protein>
    <recommendedName>
        <fullName evidence="2">DUF7330 domain-containing protein</fullName>
    </recommendedName>
</protein>
<dbReference type="EMBL" id="WHUW01000015">
    <property type="protein sequence ID" value="KAF8438881.1"/>
    <property type="molecule type" value="Genomic_DNA"/>
</dbReference>
<comment type="caution">
    <text evidence="3">The sequence shown here is derived from an EMBL/GenBank/DDBJ whole genome shotgun (WGS) entry which is preliminary data.</text>
</comment>
<proteinExistence type="predicted"/>
<keyword evidence="4" id="KW-1185">Reference proteome</keyword>
<sequence length="274" mass="29790">MAASSSSSTIAMIVTPGDQLSKQSESSDQKVQFRDVNPDEPPPSYSPIASGSTLSSAPTYKSKPTNFLSLSNSDSSICGEFVIDPSIRIPSSVLPPLPQDDTEDDRKNLNLRSQNSSVNADIWLLGTPSSQDPERAIGADKPRRTTIALISDHGSIRAQVHTLDDAAPFLLTARAHHGTIRFALPRSFHGLLSLSTRHGSISLSDTLVENATQLSQIDDTRRYFIGDFQALGEDAWEGDLVELDATHGSLRVKYIDEVEETHAKKGFLSRLFGK</sequence>
<evidence type="ECO:0000313" key="3">
    <source>
        <dbReference type="EMBL" id="KAF8438881.1"/>
    </source>
</evidence>
<dbReference type="Proteomes" id="UP001194468">
    <property type="component" value="Unassembled WGS sequence"/>
</dbReference>
<accession>A0AAD4GDS6</accession>
<feature type="region of interest" description="Disordered" evidence="1">
    <location>
        <begin position="1"/>
        <end position="57"/>
    </location>
</feature>
<reference evidence="3" key="1">
    <citation type="submission" date="2019-10" db="EMBL/GenBank/DDBJ databases">
        <authorList>
            <consortium name="DOE Joint Genome Institute"/>
            <person name="Kuo A."/>
            <person name="Miyauchi S."/>
            <person name="Kiss E."/>
            <person name="Drula E."/>
            <person name="Kohler A."/>
            <person name="Sanchez-Garcia M."/>
            <person name="Andreopoulos B."/>
            <person name="Barry K.W."/>
            <person name="Bonito G."/>
            <person name="Buee M."/>
            <person name="Carver A."/>
            <person name="Chen C."/>
            <person name="Cichocki N."/>
            <person name="Clum A."/>
            <person name="Culley D."/>
            <person name="Crous P.W."/>
            <person name="Fauchery L."/>
            <person name="Girlanda M."/>
            <person name="Hayes R."/>
            <person name="Keri Z."/>
            <person name="LaButti K."/>
            <person name="Lipzen A."/>
            <person name="Lombard V."/>
            <person name="Magnuson J."/>
            <person name="Maillard F."/>
            <person name="Morin E."/>
            <person name="Murat C."/>
            <person name="Nolan M."/>
            <person name="Ohm R."/>
            <person name="Pangilinan J."/>
            <person name="Pereira M."/>
            <person name="Perotto S."/>
            <person name="Peter M."/>
            <person name="Riley R."/>
            <person name="Sitrit Y."/>
            <person name="Stielow B."/>
            <person name="Szollosi G."/>
            <person name="Zifcakova L."/>
            <person name="Stursova M."/>
            <person name="Spatafora J.W."/>
            <person name="Tedersoo L."/>
            <person name="Vaario L.-M."/>
            <person name="Yamada A."/>
            <person name="Yan M."/>
            <person name="Wang P."/>
            <person name="Xu J."/>
            <person name="Bruns T."/>
            <person name="Baldrian P."/>
            <person name="Vilgalys R."/>
            <person name="Henrissat B."/>
            <person name="Grigoriev I.V."/>
            <person name="Hibbett D."/>
            <person name="Nagy L.G."/>
            <person name="Martin F.M."/>
        </authorList>
    </citation>
    <scope>NUCLEOTIDE SEQUENCE</scope>
    <source>
        <strain evidence="3">BED1</strain>
    </source>
</reference>
<dbReference type="Pfam" id="PF24016">
    <property type="entry name" value="DUF7330"/>
    <property type="match status" value="1"/>
</dbReference>
<feature type="compositionally biased region" description="Polar residues" evidence="1">
    <location>
        <begin position="47"/>
        <end position="57"/>
    </location>
</feature>
<reference evidence="3" key="2">
    <citation type="journal article" date="2020" name="Nat. Commun.">
        <title>Large-scale genome sequencing of mycorrhizal fungi provides insights into the early evolution of symbiotic traits.</title>
        <authorList>
            <person name="Miyauchi S."/>
            <person name="Kiss E."/>
            <person name="Kuo A."/>
            <person name="Drula E."/>
            <person name="Kohler A."/>
            <person name="Sanchez-Garcia M."/>
            <person name="Morin E."/>
            <person name="Andreopoulos B."/>
            <person name="Barry K.W."/>
            <person name="Bonito G."/>
            <person name="Buee M."/>
            <person name="Carver A."/>
            <person name="Chen C."/>
            <person name="Cichocki N."/>
            <person name="Clum A."/>
            <person name="Culley D."/>
            <person name="Crous P.W."/>
            <person name="Fauchery L."/>
            <person name="Girlanda M."/>
            <person name="Hayes R.D."/>
            <person name="Keri Z."/>
            <person name="LaButti K."/>
            <person name="Lipzen A."/>
            <person name="Lombard V."/>
            <person name="Magnuson J."/>
            <person name="Maillard F."/>
            <person name="Murat C."/>
            <person name="Nolan M."/>
            <person name="Ohm R.A."/>
            <person name="Pangilinan J."/>
            <person name="Pereira M.F."/>
            <person name="Perotto S."/>
            <person name="Peter M."/>
            <person name="Pfister S."/>
            <person name="Riley R."/>
            <person name="Sitrit Y."/>
            <person name="Stielow J.B."/>
            <person name="Szollosi G."/>
            <person name="Zifcakova L."/>
            <person name="Stursova M."/>
            <person name="Spatafora J.W."/>
            <person name="Tedersoo L."/>
            <person name="Vaario L.M."/>
            <person name="Yamada A."/>
            <person name="Yan M."/>
            <person name="Wang P."/>
            <person name="Xu J."/>
            <person name="Bruns T."/>
            <person name="Baldrian P."/>
            <person name="Vilgalys R."/>
            <person name="Dunand C."/>
            <person name="Henrissat B."/>
            <person name="Grigoriev I.V."/>
            <person name="Hibbett D."/>
            <person name="Nagy L.G."/>
            <person name="Martin F.M."/>
        </authorList>
    </citation>
    <scope>NUCLEOTIDE SEQUENCE</scope>
    <source>
        <strain evidence="3">BED1</strain>
    </source>
</reference>